<dbReference type="InterPro" id="IPR000182">
    <property type="entry name" value="GNAT_dom"/>
</dbReference>
<dbReference type="EMBL" id="CP034298">
    <property type="protein sequence ID" value="QHH09806.1"/>
    <property type="molecule type" value="Genomic_DNA"/>
</dbReference>
<proteinExistence type="predicted"/>
<dbReference type="Proteomes" id="UP000464718">
    <property type="component" value="Chromosome i"/>
</dbReference>
<evidence type="ECO:0000313" key="3">
    <source>
        <dbReference type="EMBL" id="QHH09787.1"/>
    </source>
</evidence>
<dbReference type="InterPro" id="IPR016181">
    <property type="entry name" value="Acyl_CoA_acyltransferase"/>
</dbReference>
<dbReference type="PROSITE" id="PS51186">
    <property type="entry name" value="GNAT"/>
    <property type="match status" value="1"/>
</dbReference>
<evidence type="ECO:0000313" key="4">
    <source>
        <dbReference type="EMBL" id="QHH09806.1"/>
    </source>
</evidence>
<evidence type="ECO:0000313" key="5">
    <source>
        <dbReference type="Proteomes" id="UP000464718"/>
    </source>
</evidence>
<dbReference type="SUPFAM" id="SSF55729">
    <property type="entry name" value="Acyl-CoA N-acyltransferases (Nat)"/>
    <property type="match status" value="1"/>
</dbReference>
<protein>
    <submittedName>
        <fullName evidence="2">GNAT family N-acetyltransferase</fullName>
    </submittedName>
</protein>
<evidence type="ECO:0000313" key="2">
    <source>
        <dbReference type="EMBL" id="HAS6680227.1"/>
    </source>
</evidence>
<reference evidence="2" key="1">
    <citation type="journal article" date="2018" name="Genome Biol.">
        <title>SKESA: strategic k-mer extension for scrupulous assemblies.</title>
        <authorList>
            <person name="Souvorov A."/>
            <person name="Agarwala R."/>
            <person name="Lipman D.J."/>
        </authorList>
    </citation>
    <scope>NUCLEOTIDE SEQUENCE</scope>
    <source>
        <strain evidence="2">1930</strain>
    </source>
</reference>
<accession>A0A7Z2RP43</accession>
<feature type="domain" description="N-acetyltransferase" evidence="1">
    <location>
        <begin position="3"/>
        <end position="157"/>
    </location>
</feature>
<gene>
    <name evidence="3" type="ORF">EHC69_10680</name>
    <name evidence="4" type="ORF">EHC69_10830</name>
    <name evidence="2" type="ORF">I7278_25995</name>
</gene>
<dbReference type="GO" id="GO:0016747">
    <property type="term" value="F:acyltransferase activity, transferring groups other than amino-acyl groups"/>
    <property type="evidence" value="ECO:0007669"/>
    <property type="project" value="InterPro"/>
</dbReference>
<dbReference type="Gene3D" id="3.40.630.30">
    <property type="match status" value="1"/>
</dbReference>
<evidence type="ECO:0000259" key="1">
    <source>
        <dbReference type="PROSITE" id="PS51186"/>
    </source>
</evidence>
<dbReference type="Pfam" id="PF00583">
    <property type="entry name" value="Acetyltransf_1"/>
    <property type="match status" value="1"/>
</dbReference>
<dbReference type="CDD" id="cd04301">
    <property type="entry name" value="NAT_SF"/>
    <property type="match status" value="1"/>
</dbReference>
<dbReference type="EMBL" id="DACQKT010000031">
    <property type="protein sequence ID" value="HAS6680227.1"/>
    <property type="molecule type" value="Genomic_DNA"/>
</dbReference>
<organism evidence="2">
    <name type="scientific">Vibrio parahaemolyticus</name>
    <dbReference type="NCBI Taxonomy" id="670"/>
    <lineage>
        <taxon>Bacteria</taxon>
        <taxon>Pseudomonadati</taxon>
        <taxon>Pseudomonadota</taxon>
        <taxon>Gammaproteobacteria</taxon>
        <taxon>Vibrionales</taxon>
        <taxon>Vibrionaceae</taxon>
        <taxon>Vibrio</taxon>
    </lineage>
</organism>
<name>A0A7Z2RP43_VIBPH</name>
<dbReference type="RefSeq" id="WP_053306967.1">
    <property type="nucleotide sequence ID" value="NZ_CAMFHS010000238.1"/>
</dbReference>
<reference evidence="2" key="3">
    <citation type="submission" date="2019-12" db="EMBL/GenBank/DDBJ databases">
        <authorList>
            <consortium name="NCBI Pathogen Detection Project"/>
        </authorList>
    </citation>
    <scope>NUCLEOTIDE SEQUENCE</scope>
    <source>
        <strain evidence="2">1930</strain>
    </source>
</reference>
<dbReference type="AlphaFoldDB" id="A0A7Z2RP43"/>
<dbReference type="EMBL" id="CP034298">
    <property type="protein sequence ID" value="QHH09787.1"/>
    <property type="molecule type" value="Genomic_DNA"/>
</dbReference>
<dbReference type="Proteomes" id="UP000856022">
    <property type="component" value="Unassembled WGS sequence"/>
</dbReference>
<keyword evidence="2" id="KW-0808">Transferase</keyword>
<sequence length="158" mass="18727">MEIAFRQISIDDLDLCVDARKDAYFCSFGHYDGFDDFISGYRERVIERLVTPEWFYIHIFVSGQFAGQLEFRSFSPEPETGYVHLIYLKSNFRGLGLAPKLQDYIANVLFRAGCKRAVLSVSRTNTRALTFYKRHNWEFVRKNPKHDETDFYQLWLRT</sequence>
<reference evidence="3 5" key="2">
    <citation type="submission" date="2018-12" db="EMBL/GenBank/DDBJ databases">
        <title>Genomic insights into the evolutionary origins and pathogenicity of five Vibrio parahaemolyticus strains isolated from the shrimp with acute hepatopancreatic necrosis disease (AHPND).</title>
        <authorList>
            <person name="Yang Q."/>
            <person name="Dong X."/>
            <person name="Xie G."/>
            <person name="Fu S."/>
            <person name="Zou P."/>
            <person name="Sun J."/>
            <person name="Wang Y."/>
            <person name="Huang J."/>
        </authorList>
    </citation>
    <scope>NUCLEOTIDE SEQUENCE [LARGE SCALE GENOMIC DNA]</scope>
    <source>
        <strain evidence="3 5">20160303005-1</strain>
    </source>
</reference>